<feature type="compositionally biased region" description="Low complexity" evidence="1">
    <location>
        <begin position="204"/>
        <end position="225"/>
    </location>
</feature>
<evidence type="ECO:0000313" key="4">
    <source>
        <dbReference type="Proteomes" id="UP001243420"/>
    </source>
</evidence>
<feature type="region of interest" description="Disordered" evidence="1">
    <location>
        <begin position="202"/>
        <end position="230"/>
    </location>
</feature>
<evidence type="ECO:0000256" key="1">
    <source>
        <dbReference type="SAM" id="MobiDB-lite"/>
    </source>
</evidence>
<dbReference type="EMBL" id="CP122537">
    <property type="protein sequence ID" value="WGH77525.1"/>
    <property type="molecule type" value="Genomic_DNA"/>
</dbReference>
<evidence type="ECO:0000313" key="3">
    <source>
        <dbReference type="EMBL" id="WGH77525.1"/>
    </source>
</evidence>
<organism evidence="3 4">
    <name type="scientific">Jannaschia ovalis</name>
    <dbReference type="NCBI Taxonomy" id="3038773"/>
    <lineage>
        <taxon>Bacteria</taxon>
        <taxon>Pseudomonadati</taxon>
        <taxon>Pseudomonadota</taxon>
        <taxon>Alphaproteobacteria</taxon>
        <taxon>Rhodobacterales</taxon>
        <taxon>Roseobacteraceae</taxon>
        <taxon>Jannaschia</taxon>
    </lineage>
</organism>
<gene>
    <name evidence="3" type="ORF">P8627_10800</name>
</gene>
<dbReference type="Pfam" id="PF09949">
    <property type="entry name" value="APP1_cat"/>
    <property type="match status" value="1"/>
</dbReference>
<proteinExistence type="predicted"/>
<keyword evidence="4" id="KW-1185">Reference proteome</keyword>
<feature type="domain" description="Phosphatidate phosphatase APP1 catalytic" evidence="2">
    <location>
        <begin position="157"/>
        <end position="206"/>
    </location>
</feature>
<accession>A0ABY8LBV2</accession>
<dbReference type="InterPro" id="IPR019236">
    <property type="entry name" value="APP1_cat"/>
</dbReference>
<sequence>MSAARHRTRGSAIRRVALRLGRQLERGLERIGARRGAEPVLEAYCGYAEPDALVLRGRVLTHLREAHPDPRQSRLTNLRQMASLFFTDEVAGVTVTGGGTTAISDAEGYVTLRVPPRRADVAAGNIWAGVPVMVEGRPATEIAFPVRMPAPSATHLVISDIDDTMIETGAHSLARNLWTTFTGSALTRTVHDDAVRLMRALEAGGRTRSSTSPPRPGTSTGSSTRSSRETTCHAGRCSCATWA</sequence>
<reference evidence="3 4" key="1">
    <citation type="submission" date="2023-04" db="EMBL/GenBank/DDBJ databases">
        <title>Jannaschia ovalis sp. nov., a marine bacterium isolated from sea tidal flat.</title>
        <authorList>
            <person name="Kwon D.Y."/>
            <person name="Kim J.-J."/>
        </authorList>
    </citation>
    <scope>NUCLEOTIDE SEQUENCE [LARGE SCALE GENOMIC DNA]</scope>
    <source>
        <strain evidence="3 4">GRR-S6-38</strain>
    </source>
</reference>
<dbReference type="Proteomes" id="UP001243420">
    <property type="component" value="Chromosome"/>
</dbReference>
<name>A0ABY8LBV2_9RHOB</name>
<protein>
    <recommendedName>
        <fullName evidence="2">Phosphatidate phosphatase APP1 catalytic domain-containing protein</fullName>
    </recommendedName>
</protein>
<evidence type="ECO:0000259" key="2">
    <source>
        <dbReference type="Pfam" id="PF09949"/>
    </source>
</evidence>